<sequence>MTLPGTVQSRLSNLETRFSECRDKVARLRSADRDEEHDRLGHDEFIPIFKDACALVREAELAGAPYLLKLAKSTGAIISNQLRYALDAEDNEDLGVGLMPSWAHDDVGDRPIITDRSGRRLPFPPSALEKFIEVFRPMFAEGVTGAGYKNRSPYLEYIVLTKPLDPMVDFPDEYTIEPGLAGVAYHAAIDDARRLVFVGDNDRVKSYEWGNTEEIHDEPLPVHTLDSRNTKGPMVMLLNGSLARAGKGGASVFDIQVLPTHGPEGDAIIGKIIQNFDTWRDEEDEIDFEPNLWEPLVSAPSTVLCSEKARRSGDYDCVEIDLETGKTVSYHLGHGDEITALSVASSDPQLFLTACGDGFARLFDLRRSLPVVTLDACALKESCEAATLVMPGGIPTVFTGTSKSEQIKLWDIRARACVYELSTGNTMVESLSWDAHNNCLYAATQCSYMDRLGNHHDYRYAKIPKSQRSIQDVNEEDEEDDDDEEVTDGERCWPKDAWHTEDYFGHLFDAGDHSIIRYKFKEDPISSVVPLYGNATVGGGHWPW</sequence>
<dbReference type="Proteomes" id="UP000663841">
    <property type="component" value="Unassembled WGS sequence"/>
</dbReference>
<dbReference type="InterPro" id="IPR001680">
    <property type="entry name" value="WD40_rpt"/>
</dbReference>
<dbReference type="InterPro" id="IPR036322">
    <property type="entry name" value="WD40_repeat_dom_sf"/>
</dbReference>
<dbReference type="GO" id="GO:0071013">
    <property type="term" value="C:catalytic step 2 spliceosome"/>
    <property type="evidence" value="ECO:0007669"/>
    <property type="project" value="TreeGrafter"/>
</dbReference>
<dbReference type="SUPFAM" id="SSF50978">
    <property type="entry name" value="WD40 repeat-like"/>
    <property type="match status" value="1"/>
</dbReference>
<evidence type="ECO:0000313" key="2">
    <source>
        <dbReference type="EMBL" id="CAE6462893.1"/>
    </source>
</evidence>
<dbReference type="InterPro" id="IPR052234">
    <property type="entry name" value="U5_snRNP_Component"/>
</dbReference>
<gene>
    <name evidence="2" type="ORF">RDB_LOCUS156358</name>
</gene>
<name>A0A8H3GRU5_9AGAM</name>
<accession>A0A8H3GRU5</accession>
<feature type="region of interest" description="Disordered" evidence="1">
    <location>
        <begin position="466"/>
        <end position="490"/>
    </location>
</feature>
<dbReference type="GO" id="GO:0003723">
    <property type="term" value="F:RNA binding"/>
    <property type="evidence" value="ECO:0007669"/>
    <property type="project" value="TreeGrafter"/>
</dbReference>
<dbReference type="SMART" id="SM00320">
    <property type="entry name" value="WD40"/>
    <property type="match status" value="1"/>
</dbReference>
<evidence type="ECO:0000313" key="3">
    <source>
        <dbReference type="Proteomes" id="UP000663841"/>
    </source>
</evidence>
<reference evidence="2" key="1">
    <citation type="submission" date="2021-01" db="EMBL/GenBank/DDBJ databases">
        <authorList>
            <person name="Kaushik A."/>
        </authorList>
    </citation>
    <scope>NUCLEOTIDE SEQUENCE</scope>
    <source>
        <strain evidence="2">AG3-T5</strain>
    </source>
</reference>
<dbReference type="Gene3D" id="2.130.10.10">
    <property type="entry name" value="YVTN repeat-like/Quinoprotein amine dehydrogenase"/>
    <property type="match status" value="1"/>
</dbReference>
<dbReference type="PANTHER" id="PTHR44006">
    <property type="entry name" value="U5 SMALL NUCLEAR RIBONUCLEOPROTEIN 40 KDA PROTEIN"/>
    <property type="match status" value="1"/>
</dbReference>
<comment type="caution">
    <text evidence="2">The sequence shown here is derived from an EMBL/GenBank/DDBJ whole genome shotgun (WGS) entry which is preliminary data.</text>
</comment>
<dbReference type="EMBL" id="CAJMWW010000290">
    <property type="protein sequence ID" value="CAE6462893.1"/>
    <property type="molecule type" value="Genomic_DNA"/>
</dbReference>
<proteinExistence type="predicted"/>
<dbReference type="PANTHER" id="PTHR44006:SF3">
    <property type="entry name" value="(RAPE) HYPOTHETICAL PROTEIN"/>
    <property type="match status" value="1"/>
</dbReference>
<evidence type="ECO:0000256" key="1">
    <source>
        <dbReference type="SAM" id="MobiDB-lite"/>
    </source>
</evidence>
<dbReference type="InterPro" id="IPR015943">
    <property type="entry name" value="WD40/YVTN_repeat-like_dom_sf"/>
</dbReference>
<dbReference type="AlphaFoldDB" id="A0A8H3GRU5"/>
<feature type="compositionally biased region" description="Acidic residues" evidence="1">
    <location>
        <begin position="473"/>
        <end position="487"/>
    </location>
</feature>
<protein>
    <submittedName>
        <fullName evidence="2">Uncharacterized protein</fullName>
    </submittedName>
</protein>
<organism evidence="2 3">
    <name type="scientific">Rhizoctonia solani</name>
    <dbReference type="NCBI Taxonomy" id="456999"/>
    <lineage>
        <taxon>Eukaryota</taxon>
        <taxon>Fungi</taxon>
        <taxon>Dikarya</taxon>
        <taxon>Basidiomycota</taxon>
        <taxon>Agaricomycotina</taxon>
        <taxon>Agaricomycetes</taxon>
        <taxon>Cantharellales</taxon>
        <taxon>Ceratobasidiaceae</taxon>
        <taxon>Rhizoctonia</taxon>
    </lineage>
</organism>